<name>A0A7Y0AF50_9BACT</name>
<accession>A0A7Y0AF50</accession>
<gene>
    <name evidence="1" type="ORF">HHL22_13455</name>
</gene>
<dbReference type="Proteomes" id="UP000559626">
    <property type="component" value="Unassembled WGS sequence"/>
</dbReference>
<keyword evidence="2" id="KW-1185">Reference proteome</keyword>
<evidence type="ECO:0000313" key="1">
    <source>
        <dbReference type="EMBL" id="NML66214.1"/>
    </source>
</evidence>
<evidence type="ECO:0000313" key="2">
    <source>
        <dbReference type="Proteomes" id="UP000559626"/>
    </source>
</evidence>
<organism evidence="1 2">
    <name type="scientific">Hymenobacter polaris</name>
    <dbReference type="NCBI Taxonomy" id="2682546"/>
    <lineage>
        <taxon>Bacteria</taxon>
        <taxon>Pseudomonadati</taxon>
        <taxon>Bacteroidota</taxon>
        <taxon>Cytophagia</taxon>
        <taxon>Cytophagales</taxon>
        <taxon>Hymenobacteraceae</taxon>
        <taxon>Hymenobacter</taxon>
    </lineage>
</organism>
<reference evidence="1 2" key="1">
    <citation type="submission" date="2020-04" db="EMBL/GenBank/DDBJ databases">
        <title>Hymenobacter polaris sp. nov., isolated from Arctic soil.</title>
        <authorList>
            <person name="Dahal R.H."/>
        </authorList>
    </citation>
    <scope>NUCLEOTIDE SEQUENCE [LARGE SCALE GENOMIC DNA]</scope>
    <source>
        <strain evidence="1 2">RP-2-7</strain>
    </source>
</reference>
<protein>
    <submittedName>
        <fullName evidence="1">Uncharacterized protein</fullName>
    </submittedName>
</protein>
<comment type="caution">
    <text evidence="1">The sequence shown here is derived from an EMBL/GenBank/DDBJ whole genome shotgun (WGS) entry which is preliminary data.</text>
</comment>
<proteinExistence type="predicted"/>
<dbReference type="RefSeq" id="WP_169531876.1">
    <property type="nucleotide sequence ID" value="NZ_JABBGH010000002.1"/>
</dbReference>
<dbReference type="AlphaFoldDB" id="A0A7Y0AF50"/>
<sequence>MPDRLPTDVCLLCKQNLADKRASHIIPKFMTKGMLKPSRPGGGNQGFIMGTYGKRRFAVVQDTPKQDYLFCTRCEARFEKVETYTARKFFSRFRNPAFRTEFPVDNRSYYDSNNADIMRLVNVSRGMMRLLVYSILWRASVCSLEMYKHFTLGPEVEEILRTELDSVLTDTEPGTLAVCDTYSNSEPTFPYVMLASAAKTDETGNMIATFNLENGRALILANEFMMQVFLDGQVSPSASGFNIRAQCPEVGLFSPAYWRSFVGRIARTAAEHRAGNMGLDA</sequence>
<dbReference type="EMBL" id="JABBGH010000002">
    <property type="protein sequence ID" value="NML66214.1"/>
    <property type="molecule type" value="Genomic_DNA"/>
</dbReference>